<protein>
    <submittedName>
        <fullName evidence="5">Uncharacterized protein</fullName>
    </submittedName>
</protein>
<dbReference type="GeneTree" id="ENSGT00550000074832"/>
<dbReference type="STRING" id="30611.ENSOGAP00000022517"/>
<evidence type="ECO:0000256" key="2">
    <source>
        <dbReference type="ARBA" id="ARBA00022741"/>
    </source>
</evidence>
<dbReference type="GO" id="GO:0005832">
    <property type="term" value="C:chaperonin-containing T-complex"/>
    <property type="evidence" value="ECO:0007669"/>
    <property type="project" value="UniProtKB-ARBA"/>
</dbReference>
<name>H0Y2C4_OTOGA</name>
<dbReference type="InterPro" id="IPR027409">
    <property type="entry name" value="GroEL-like_apical_dom_sf"/>
</dbReference>
<sequence>TWRKVCTPGSSFELSIQPPSLQQRKLLRKCATTALSSTLICQQKAFFAKMVKGQSGAVLEDSQLVAGIAFKKMFSYTGFEMYMTIPNVERQLKAEKDNAEIRVHTGEVYQEIVDVQWNILQDKLGKTHHSGAKVLVHTPHWICGTQYFAGRNILCALSTRGRSERTIMTCGGSIQAHVNALSADLGHSQVFEDTQLEGKGTIFSLAVKICTFLLCGAEQFMEEMAWSLHDTIMMVRRSIKNDPVGGATDMELSKYLQVYSRTTILGKQQLLIGAYAKALEIIPRQLCDNAGFDATNILNKLCTQHTQYGVDINNKDTADNKAFGWEPALVWINGLTAASEAVCLIVSVDETIKKPHLTVDTHPAAGQGLGHDHPF</sequence>
<proteinExistence type="inferred from homology"/>
<dbReference type="Proteomes" id="UP000005225">
    <property type="component" value="Unassembled WGS sequence"/>
</dbReference>
<dbReference type="SUPFAM" id="SSF48592">
    <property type="entry name" value="GroEL equatorial domain-like"/>
    <property type="match status" value="1"/>
</dbReference>
<dbReference type="GO" id="GO:0140662">
    <property type="term" value="F:ATP-dependent protein folding chaperone"/>
    <property type="evidence" value="ECO:0007669"/>
    <property type="project" value="InterPro"/>
</dbReference>
<dbReference type="Gene3D" id="3.30.260.10">
    <property type="entry name" value="TCP-1-like chaperonin intermediate domain"/>
    <property type="match status" value="1"/>
</dbReference>
<evidence type="ECO:0000256" key="1">
    <source>
        <dbReference type="ARBA" id="ARBA00008020"/>
    </source>
</evidence>
<keyword evidence="2" id="KW-0547">Nucleotide-binding</keyword>
<dbReference type="HOGENOM" id="CLU_008891_0_0_1"/>
<reference evidence="5" key="2">
    <citation type="submission" date="2025-08" db="UniProtKB">
        <authorList>
            <consortium name="Ensembl"/>
        </authorList>
    </citation>
    <scope>IDENTIFICATION</scope>
</reference>
<dbReference type="SUPFAM" id="SSF52029">
    <property type="entry name" value="GroEL apical domain-like"/>
    <property type="match status" value="1"/>
</dbReference>
<dbReference type="InterPro" id="IPR027410">
    <property type="entry name" value="TCP-1-like_intermed_sf"/>
</dbReference>
<evidence type="ECO:0000256" key="3">
    <source>
        <dbReference type="ARBA" id="ARBA00022840"/>
    </source>
</evidence>
<dbReference type="Pfam" id="PF00118">
    <property type="entry name" value="Cpn60_TCP1"/>
    <property type="match status" value="1"/>
</dbReference>
<dbReference type="EMBL" id="AAQR03000611">
    <property type="status" value="NOT_ANNOTATED_CDS"/>
    <property type="molecule type" value="Genomic_DNA"/>
</dbReference>
<dbReference type="eggNOG" id="KOG0361">
    <property type="taxonomic scope" value="Eukaryota"/>
</dbReference>
<dbReference type="SUPFAM" id="SSF54849">
    <property type="entry name" value="GroEL-intermediate domain like"/>
    <property type="match status" value="1"/>
</dbReference>
<evidence type="ECO:0000256" key="4">
    <source>
        <dbReference type="ARBA" id="ARBA00023186"/>
    </source>
</evidence>
<dbReference type="AlphaFoldDB" id="H0Y2C4"/>
<dbReference type="FunFam" id="1.10.560.10:FF:000017">
    <property type="entry name" value="T-complex protein 1 subunit eta"/>
    <property type="match status" value="1"/>
</dbReference>
<keyword evidence="4" id="KW-0143">Chaperone</keyword>
<reference evidence="5" key="3">
    <citation type="submission" date="2025-09" db="UniProtKB">
        <authorList>
            <consortium name="Ensembl"/>
        </authorList>
    </citation>
    <scope>IDENTIFICATION</scope>
</reference>
<dbReference type="Ensembl" id="ENSOGAT00000025583.1">
    <property type="protein sequence ID" value="ENSOGAP00000022517.1"/>
    <property type="gene ID" value="ENSOGAG00000027554.1"/>
</dbReference>
<accession>H0Y2C4</accession>
<comment type="similarity">
    <text evidence="1">Belongs to the TCP-1 chaperonin family.</text>
</comment>
<dbReference type="Gene3D" id="1.10.560.10">
    <property type="entry name" value="GroEL-like equatorial domain"/>
    <property type="match status" value="1"/>
</dbReference>
<organism evidence="5 6">
    <name type="scientific">Otolemur garnettii</name>
    <name type="common">Small-eared galago</name>
    <name type="synonym">Garnett's greater bushbaby</name>
    <dbReference type="NCBI Taxonomy" id="30611"/>
    <lineage>
        <taxon>Eukaryota</taxon>
        <taxon>Metazoa</taxon>
        <taxon>Chordata</taxon>
        <taxon>Craniata</taxon>
        <taxon>Vertebrata</taxon>
        <taxon>Euteleostomi</taxon>
        <taxon>Mammalia</taxon>
        <taxon>Eutheria</taxon>
        <taxon>Euarchontoglires</taxon>
        <taxon>Primates</taxon>
        <taxon>Strepsirrhini</taxon>
        <taxon>Lorisiformes</taxon>
        <taxon>Galagidae</taxon>
        <taxon>Otolemur</taxon>
    </lineage>
</organism>
<dbReference type="InParanoid" id="H0Y2C4"/>
<reference evidence="6" key="1">
    <citation type="submission" date="2011-03" db="EMBL/GenBank/DDBJ databases">
        <title>Version 3 of the genome sequence of Otolemur garnettii (Bushbaby).</title>
        <authorList>
            <consortium name="The Broad Institute Genome Sequencing Platform"/>
            <person name="Di Palma F."/>
            <person name="Johnson J."/>
            <person name="Lander E.S."/>
            <person name="Lindblad-Toh K."/>
            <person name="Jaffe D.B."/>
            <person name="Gnerre S."/>
            <person name="MacCallum I."/>
            <person name="Przybylski D."/>
            <person name="Ribeiro F.J."/>
            <person name="Burton J.N."/>
            <person name="Walker B.J."/>
            <person name="Sharpe T."/>
            <person name="Hall G."/>
        </authorList>
    </citation>
    <scope>NUCLEOTIDE SEQUENCE [LARGE SCALE GENOMIC DNA]</scope>
</reference>
<dbReference type="GO" id="GO:0005524">
    <property type="term" value="F:ATP binding"/>
    <property type="evidence" value="ECO:0007669"/>
    <property type="project" value="UniProtKB-KW"/>
</dbReference>
<evidence type="ECO:0000313" key="5">
    <source>
        <dbReference type="Ensembl" id="ENSOGAP00000022517.1"/>
    </source>
</evidence>
<dbReference type="InterPro" id="IPR002423">
    <property type="entry name" value="Cpn60/GroEL/TCP-1"/>
</dbReference>
<dbReference type="InterPro" id="IPR027413">
    <property type="entry name" value="GROEL-like_equatorial_sf"/>
</dbReference>
<keyword evidence="3" id="KW-0067">ATP-binding</keyword>
<keyword evidence="6" id="KW-1185">Reference proteome</keyword>
<dbReference type="PANTHER" id="PTHR11353">
    <property type="entry name" value="CHAPERONIN"/>
    <property type="match status" value="1"/>
</dbReference>
<dbReference type="InterPro" id="IPR017998">
    <property type="entry name" value="Chaperone_TCP-1"/>
</dbReference>
<dbReference type="Gene3D" id="3.50.7.10">
    <property type="entry name" value="GroEL"/>
    <property type="match status" value="1"/>
</dbReference>
<evidence type="ECO:0000313" key="6">
    <source>
        <dbReference type="Proteomes" id="UP000005225"/>
    </source>
</evidence>